<dbReference type="PANTHER" id="PTHR18896">
    <property type="entry name" value="PHOSPHOLIPASE D"/>
    <property type="match status" value="1"/>
</dbReference>
<dbReference type="InterPro" id="IPR025202">
    <property type="entry name" value="PLD-like_dom"/>
</dbReference>
<reference evidence="7 8" key="1">
    <citation type="submission" date="2018-07" db="EMBL/GenBank/DDBJ databases">
        <title>Genome sequence of Rhodococcus rhodnii ATCC 35071 from Rhodnius prolixus.</title>
        <authorList>
            <person name="Patel V."/>
            <person name="Vogel K.J."/>
        </authorList>
    </citation>
    <scope>NUCLEOTIDE SEQUENCE [LARGE SCALE GENOMIC DNA]</scope>
    <source>
        <strain evidence="7 8">ATCC 35071</strain>
    </source>
</reference>
<comment type="caution">
    <text evidence="7">The sequence shown here is derived from an EMBL/GenBank/DDBJ whole genome shotgun (WGS) entry which is preliminary data.</text>
</comment>
<feature type="domain" description="PLD phosphodiesterase" evidence="6">
    <location>
        <begin position="109"/>
        <end position="136"/>
    </location>
</feature>
<protein>
    <submittedName>
        <fullName evidence="7">Phospholipase</fullName>
    </submittedName>
</protein>
<dbReference type="GO" id="GO:0004630">
    <property type="term" value="F:phospholipase D activity"/>
    <property type="evidence" value="ECO:0007669"/>
    <property type="project" value="UniProtKB-EC"/>
</dbReference>
<evidence type="ECO:0000256" key="3">
    <source>
        <dbReference type="ARBA" id="ARBA00022801"/>
    </source>
</evidence>
<evidence type="ECO:0000313" key="7">
    <source>
        <dbReference type="EMBL" id="TXG92268.1"/>
    </source>
</evidence>
<feature type="compositionally biased region" description="Low complexity" evidence="5">
    <location>
        <begin position="472"/>
        <end position="482"/>
    </location>
</feature>
<dbReference type="Pfam" id="PF00614">
    <property type="entry name" value="PLDc"/>
    <property type="match status" value="1"/>
</dbReference>
<dbReference type="PROSITE" id="PS50035">
    <property type="entry name" value="PLD"/>
    <property type="match status" value="2"/>
</dbReference>
<dbReference type="EMBL" id="QRCM01000001">
    <property type="protein sequence ID" value="TXG92268.1"/>
    <property type="molecule type" value="Genomic_DNA"/>
</dbReference>
<dbReference type="InterPro" id="IPR001736">
    <property type="entry name" value="PLipase_D/transphosphatidylase"/>
</dbReference>
<dbReference type="Gene3D" id="3.30.870.10">
    <property type="entry name" value="Endonuclease Chain A"/>
    <property type="match status" value="2"/>
</dbReference>
<feature type="domain" description="PLD phosphodiesterase" evidence="6">
    <location>
        <begin position="323"/>
        <end position="350"/>
    </location>
</feature>
<dbReference type="SUPFAM" id="SSF56024">
    <property type="entry name" value="Phospholipase D/nuclease"/>
    <property type="match status" value="2"/>
</dbReference>
<evidence type="ECO:0000256" key="1">
    <source>
        <dbReference type="ARBA" id="ARBA00000798"/>
    </source>
</evidence>
<dbReference type="Pfam" id="PF13091">
    <property type="entry name" value="PLDc_2"/>
    <property type="match status" value="1"/>
</dbReference>
<dbReference type="RefSeq" id="WP_143153929.1">
    <property type="nucleotide sequence ID" value="NZ_QRCM01000001.1"/>
</dbReference>
<dbReference type="GO" id="GO:0009395">
    <property type="term" value="P:phospholipid catabolic process"/>
    <property type="evidence" value="ECO:0007669"/>
    <property type="project" value="TreeGrafter"/>
</dbReference>
<organism evidence="7 8">
    <name type="scientific">Rhodococcus rhodnii</name>
    <dbReference type="NCBI Taxonomy" id="38312"/>
    <lineage>
        <taxon>Bacteria</taxon>
        <taxon>Bacillati</taxon>
        <taxon>Actinomycetota</taxon>
        <taxon>Actinomycetes</taxon>
        <taxon>Mycobacteriales</taxon>
        <taxon>Nocardiaceae</taxon>
        <taxon>Rhodococcus</taxon>
    </lineage>
</organism>
<name>A0A6P2CMM1_9NOCA</name>
<comment type="catalytic activity">
    <reaction evidence="1">
        <text>a 1,2-diacyl-sn-glycero-3-phosphocholine + H2O = a 1,2-diacyl-sn-glycero-3-phosphate + choline + H(+)</text>
        <dbReference type="Rhea" id="RHEA:14445"/>
        <dbReference type="ChEBI" id="CHEBI:15354"/>
        <dbReference type="ChEBI" id="CHEBI:15377"/>
        <dbReference type="ChEBI" id="CHEBI:15378"/>
        <dbReference type="ChEBI" id="CHEBI:57643"/>
        <dbReference type="ChEBI" id="CHEBI:58608"/>
        <dbReference type="EC" id="3.1.4.4"/>
    </reaction>
</comment>
<dbReference type="AlphaFoldDB" id="A0A6P2CMM1"/>
<dbReference type="CDD" id="cd09140">
    <property type="entry name" value="PLDc_vPLD1_2_like_bac_1"/>
    <property type="match status" value="1"/>
</dbReference>
<evidence type="ECO:0000259" key="6">
    <source>
        <dbReference type="PROSITE" id="PS50035"/>
    </source>
</evidence>
<dbReference type="InterPro" id="IPR015679">
    <property type="entry name" value="PLipase_D_fam"/>
</dbReference>
<dbReference type="Proteomes" id="UP000471120">
    <property type="component" value="Unassembled WGS sequence"/>
</dbReference>
<evidence type="ECO:0000256" key="2">
    <source>
        <dbReference type="ARBA" id="ARBA00022737"/>
    </source>
</evidence>
<gene>
    <name evidence="7" type="ORF">DW322_00620</name>
</gene>
<dbReference type="CDD" id="cd09143">
    <property type="entry name" value="PLDc_vPLD1_2_like_bac_2"/>
    <property type="match status" value="1"/>
</dbReference>
<keyword evidence="3" id="KW-0378">Hydrolase</keyword>
<proteinExistence type="predicted"/>
<accession>A0A6P2CMM1</accession>
<feature type="region of interest" description="Disordered" evidence="5">
    <location>
        <begin position="141"/>
        <end position="160"/>
    </location>
</feature>
<sequence length="482" mass="53603">MAVVVDAADYFRIAKAAMLRARHRIMLIGWEFDTRIRLDPRSGGRDELPDRLGRFLLSLVKTRPDLDIHLLEWGVGSVSRFGRAATPVFLADWITDDRLHLRTDSEHPIAGAHHQKIVVIDDSFAFCGGIDMTVDRWDTSEHRDDHPVRRTPAGRPHGPWHDVTAAVDGEAARALATLARRRWARATGERLDPLDPSSDPWPPELEPAFRDVDVAIARTMPHLPGRAEIREVEALWFAAIASARRSLYIETQYLASRPIVDAIAQRLREPDGPDVVIVLPRNADGWLERKAMDGARRVLLRELWDADVHGRLGVHFPVAEGGTPIYVHAKVLVADDRLLRIGSSNLNNRSQGFDTECDIAIEPPAPEQRAAVAAFRTRLLAEHLGVTADEITRRTDDAGTGLHAVVEELRGDGRSLVPFDAAHVSDEDSIVASSSLADPEYAESGWPGRLARRLGLTRILRTGDRGRRQRGPDQQARGVTTR</sequence>
<dbReference type="SMART" id="SM00155">
    <property type="entry name" value="PLDc"/>
    <property type="match status" value="2"/>
</dbReference>
<evidence type="ECO:0000256" key="4">
    <source>
        <dbReference type="ARBA" id="ARBA00023098"/>
    </source>
</evidence>
<keyword evidence="4" id="KW-0443">Lipid metabolism</keyword>
<evidence type="ECO:0000313" key="8">
    <source>
        <dbReference type="Proteomes" id="UP000471120"/>
    </source>
</evidence>
<evidence type="ECO:0000256" key="5">
    <source>
        <dbReference type="SAM" id="MobiDB-lite"/>
    </source>
</evidence>
<keyword evidence="2" id="KW-0677">Repeat</keyword>
<dbReference type="PANTHER" id="PTHR18896:SF76">
    <property type="entry name" value="PHOSPHOLIPASE"/>
    <property type="match status" value="1"/>
</dbReference>
<feature type="region of interest" description="Disordered" evidence="5">
    <location>
        <begin position="461"/>
        <end position="482"/>
    </location>
</feature>